<name>F6ER84_HOYSD</name>
<evidence type="ECO:0000313" key="3">
    <source>
        <dbReference type="Proteomes" id="UP000009235"/>
    </source>
</evidence>
<reference evidence="2 3" key="1">
    <citation type="journal article" date="2011" name="J. Bacteriol.">
        <title>Complete genome sequence of Amycolicicoccus subflavus DQS3-9A1T, an actinomycete isolated from crude oil-polluted soil.</title>
        <authorList>
            <person name="Cai M."/>
            <person name="Chen W.M."/>
            <person name="Nie Y."/>
            <person name="Chi C.Q."/>
            <person name="Wang Y.N."/>
            <person name="Tang Y.Q."/>
            <person name="Li G.Y."/>
            <person name="Wu X.L."/>
        </authorList>
    </citation>
    <scope>NUCLEOTIDE SEQUENCE [LARGE SCALE GENOMIC DNA]</scope>
    <source>
        <strain evidence="3">DSM 45089 / DQS3-9A1</strain>
    </source>
</reference>
<keyword evidence="1" id="KW-0472">Membrane</keyword>
<dbReference type="Proteomes" id="UP000009235">
    <property type="component" value="Chromosome"/>
</dbReference>
<sequence>MPGFGTFLFTAAALGLTILACTIGWIAASVAATAALSETHLSRPRRTFWAATIWLIPVLGVATLWALRNPTCHRPRESAKP</sequence>
<dbReference type="HOGENOM" id="CLU_2566329_0_0_11"/>
<keyword evidence="3" id="KW-1185">Reference proteome</keyword>
<protein>
    <submittedName>
        <fullName evidence="2">Uncharacterized protein</fullName>
    </submittedName>
</protein>
<evidence type="ECO:0000256" key="1">
    <source>
        <dbReference type="SAM" id="Phobius"/>
    </source>
</evidence>
<gene>
    <name evidence="2" type="ordered locus">AS9A_3522</name>
</gene>
<organism evidence="2 3">
    <name type="scientific">Hoyosella subflava (strain DSM 45089 / JCM 17490 / NBRC 109087 / DQS3-9A1)</name>
    <name type="common">Amycolicicoccus subflavus</name>
    <dbReference type="NCBI Taxonomy" id="443218"/>
    <lineage>
        <taxon>Bacteria</taxon>
        <taxon>Bacillati</taxon>
        <taxon>Actinomycetota</taxon>
        <taxon>Actinomycetes</taxon>
        <taxon>Mycobacteriales</taxon>
        <taxon>Hoyosellaceae</taxon>
        <taxon>Hoyosella</taxon>
    </lineage>
</organism>
<proteinExistence type="predicted"/>
<evidence type="ECO:0000313" key="2">
    <source>
        <dbReference type="EMBL" id="AEF41962.1"/>
    </source>
</evidence>
<dbReference type="KEGG" id="asd:AS9A_3522"/>
<feature type="transmembrane region" description="Helical" evidence="1">
    <location>
        <begin position="47"/>
        <end position="67"/>
    </location>
</feature>
<keyword evidence="1" id="KW-0812">Transmembrane</keyword>
<dbReference type="RefSeq" id="WP_013808311.1">
    <property type="nucleotide sequence ID" value="NC_015564.1"/>
</dbReference>
<dbReference type="EMBL" id="CP002786">
    <property type="protein sequence ID" value="AEF41962.1"/>
    <property type="molecule type" value="Genomic_DNA"/>
</dbReference>
<dbReference type="AlphaFoldDB" id="F6ER84"/>
<accession>F6ER84</accession>
<keyword evidence="1" id="KW-1133">Transmembrane helix</keyword>